<reference evidence="7 8" key="1">
    <citation type="submission" date="2021-03" db="EMBL/GenBank/DDBJ databases">
        <title>Genomic Encyclopedia of Type Strains, Phase IV (KMG-IV): sequencing the most valuable type-strain genomes for metagenomic binning, comparative biology and taxonomic classification.</title>
        <authorList>
            <person name="Goeker M."/>
        </authorList>
    </citation>
    <scope>NUCLEOTIDE SEQUENCE [LARGE SCALE GENOMIC DNA]</scope>
    <source>
        <strain evidence="7 8">DSM 24738</strain>
    </source>
</reference>
<evidence type="ECO:0000256" key="6">
    <source>
        <dbReference type="ARBA" id="ARBA00040545"/>
    </source>
</evidence>
<evidence type="ECO:0000256" key="3">
    <source>
        <dbReference type="ARBA" id="ARBA00022946"/>
    </source>
</evidence>
<sequence length="257" mass="28219">MGLLSYQVEGKIGTITIQNDKQRNALSLPLIQEFDQLLQTIGREREVNVLIIQAEGKVFSSGHNLREISGKPTREVLHLFQECQKLFRTIREIPQITIAKIHGIATAAGAQLVAACDLAVASEAAKFATPGVHIGFFCTTPSVFVSRNLGRKKAAEMLFTGDFISAEEALIHGLVNKVVTPEQLSDAVQALAESVARHSLNTLEIGKKAFYQQINMEDFQALNYASEVMATNSQHEDAVEGISAFLEKRPAKWSDRA</sequence>
<dbReference type="InterPro" id="IPR014748">
    <property type="entry name" value="Enoyl-CoA_hydra_C"/>
</dbReference>
<dbReference type="SUPFAM" id="SSF52096">
    <property type="entry name" value="ClpP/crotonase"/>
    <property type="match status" value="1"/>
</dbReference>
<accession>A0ABS4GUZ5</accession>
<gene>
    <name evidence="7" type="ORF">J2Z37_004098</name>
</gene>
<dbReference type="EMBL" id="JAGGKT010000016">
    <property type="protein sequence ID" value="MBP1934081.1"/>
    <property type="molecule type" value="Genomic_DNA"/>
</dbReference>
<dbReference type="RefSeq" id="WP_209812087.1">
    <property type="nucleotide sequence ID" value="NZ_JAGGKT010000016.1"/>
</dbReference>
<dbReference type="Pfam" id="PF00378">
    <property type="entry name" value="ECH_1"/>
    <property type="match status" value="1"/>
</dbReference>
<evidence type="ECO:0000256" key="5">
    <source>
        <dbReference type="ARBA" id="ARBA00037410"/>
    </source>
</evidence>
<dbReference type="Proteomes" id="UP001519343">
    <property type="component" value="Unassembled WGS sequence"/>
</dbReference>
<evidence type="ECO:0000313" key="8">
    <source>
        <dbReference type="Proteomes" id="UP001519343"/>
    </source>
</evidence>
<dbReference type="Gene3D" id="1.10.12.10">
    <property type="entry name" value="Lyase 2-enoyl-coa Hydratase, Chain A, domain 2"/>
    <property type="match status" value="1"/>
</dbReference>
<evidence type="ECO:0000256" key="2">
    <source>
        <dbReference type="ARBA" id="ARBA00022832"/>
    </source>
</evidence>
<comment type="similarity">
    <text evidence="1">Belongs to the enoyl-CoA hydratase/isomerase family.</text>
</comment>
<keyword evidence="4" id="KW-0443">Lipid metabolism</keyword>
<dbReference type="Gene3D" id="3.90.226.10">
    <property type="entry name" value="2-enoyl-CoA Hydratase, Chain A, domain 1"/>
    <property type="match status" value="1"/>
</dbReference>
<dbReference type="PANTHER" id="PTHR43602">
    <property type="match status" value="1"/>
</dbReference>
<evidence type="ECO:0000313" key="7">
    <source>
        <dbReference type="EMBL" id="MBP1934081.1"/>
    </source>
</evidence>
<comment type="function">
    <text evidence="5">May play a role in fatty acid biosynthesis and insulin sensitivity.</text>
</comment>
<proteinExistence type="inferred from homology"/>
<keyword evidence="2" id="KW-0276">Fatty acid metabolism</keyword>
<protein>
    <recommendedName>
        <fullName evidence="6">Enoyl-CoA hydratase domain-containing protein 3, mitochondrial</fullName>
    </recommendedName>
</protein>
<evidence type="ECO:0000256" key="1">
    <source>
        <dbReference type="ARBA" id="ARBA00005254"/>
    </source>
</evidence>
<dbReference type="InterPro" id="IPR001753">
    <property type="entry name" value="Enoyl-CoA_hydra/iso"/>
</dbReference>
<name>A0ABS4GUZ5_9BACL</name>
<keyword evidence="8" id="KW-1185">Reference proteome</keyword>
<evidence type="ECO:0000256" key="4">
    <source>
        <dbReference type="ARBA" id="ARBA00023098"/>
    </source>
</evidence>
<dbReference type="PANTHER" id="PTHR43602:SF1">
    <property type="entry name" value="ENOYL-COA HYDRATASE DOMAIN-CONTAINING PROTEIN 3, MITOCHONDRIAL"/>
    <property type="match status" value="1"/>
</dbReference>
<comment type="caution">
    <text evidence="7">The sequence shown here is derived from an EMBL/GenBank/DDBJ whole genome shotgun (WGS) entry which is preliminary data.</text>
</comment>
<dbReference type="InterPro" id="IPR052377">
    <property type="entry name" value="Mitochondrial_ECH-domain"/>
</dbReference>
<dbReference type="InterPro" id="IPR029045">
    <property type="entry name" value="ClpP/crotonase-like_dom_sf"/>
</dbReference>
<organism evidence="7 8">
    <name type="scientific">Ammoniphilus resinae</name>
    <dbReference type="NCBI Taxonomy" id="861532"/>
    <lineage>
        <taxon>Bacteria</taxon>
        <taxon>Bacillati</taxon>
        <taxon>Bacillota</taxon>
        <taxon>Bacilli</taxon>
        <taxon>Bacillales</taxon>
        <taxon>Paenibacillaceae</taxon>
        <taxon>Aneurinibacillus group</taxon>
        <taxon>Ammoniphilus</taxon>
    </lineage>
</organism>
<dbReference type="CDD" id="cd06558">
    <property type="entry name" value="crotonase-like"/>
    <property type="match status" value="1"/>
</dbReference>
<keyword evidence="3" id="KW-0809">Transit peptide</keyword>